<evidence type="ECO:0008006" key="3">
    <source>
        <dbReference type="Google" id="ProtNLM"/>
    </source>
</evidence>
<organism evidence="1 2">
    <name type="scientific">Hoylesella oralis ATCC 33269</name>
    <dbReference type="NCBI Taxonomy" id="873533"/>
    <lineage>
        <taxon>Bacteria</taxon>
        <taxon>Pseudomonadati</taxon>
        <taxon>Bacteroidota</taxon>
        <taxon>Bacteroidia</taxon>
        <taxon>Bacteroidales</taxon>
        <taxon>Prevotellaceae</taxon>
        <taxon>Hoylesella</taxon>
    </lineage>
</organism>
<dbReference type="HOGENOM" id="CLU_2495291_0_0_10"/>
<keyword evidence="2" id="KW-1185">Reference proteome</keyword>
<evidence type="ECO:0000313" key="2">
    <source>
        <dbReference type="Proteomes" id="UP000005580"/>
    </source>
</evidence>
<evidence type="ECO:0000313" key="1">
    <source>
        <dbReference type="EMBL" id="EFZ37435.1"/>
    </source>
</evidence>
<dbReference type="Proteomes" id="UP000005580">
    <property type="component" value="Unassembled WGS sequence"/>
</dbReference>
<accession>E7RNZ2</accession>
<name>E7RNZ2_9BACT</name>
<reference evidence="1" key="1">
    <citation type="submission" date="2011-01" db="EMBL/GenBank/DDBJ databases">
        <authorList>
            <person name="Muzny D."/>
            <person name="Qin X."/>
            <person name="Buhay C."/>
            <person name="Dugan-Rocha S."/>
            <person name="Ding Y."/>
            <person name="Chen G."/>
            <person name="Hawes A."/>
            <person name="Holder M."/>
            <person name="Jhangiani S."/>
            <person name="Johnson A."/>
            <person name="Khan Z."/>
            <person name="Li Z."/>
            <person name="Liu W."/>
            <person name="Liu X."/>
            <person name="Perez L."/>
            <person name="Shen H."/>
            <person name="Wang Q."/>
            <person name="Watt J."/>
            <person name="Xi L."/>
            <person name="Xin Y."/>
            <person name="Zhou J."/>
            <person name="Deng J."/>
            <person name="Jiang H."/>
            <person name="Liu Y."/>
            <person name="Qu J."/>
            <person name="Song X.-Z."/>
            <person name="Zhang L."/>
            <person name="Villasana D."/>
            <person name="Johnson A."/>
            <person name="Liu J."/>
            <person name="Liyanage D."/>
            <person name="Lorensuhewa L."/>
            <person name="Robinson T."/>
            <person name="Song A."/>
            <person name="Song B.-B."/>
            <person name="Dinh H."/>
            <person name="Thornton R."/>
            <person name="Coyle M."/>
            <person name="Francisco L."/>
            <person name="Jackson L."/>
            <person name="Javaid M."/>
            <person name="Korchina V."/>
            <person name="Kovar C."/>
            <person name="Mata R."/>
            <person name="Mathew T."/>
            <person name="Ngo R."/>
            <person name="Nguyen L."/>
            <person name="Nguyen N."/>
            <person name="Okwuonu G."/>
            <person name="Ongeri F."/>
            <person name="Pham C."/>
            <person name="Simmons D."/>
            <person name="Wilczek-Boney K."/>
            <person name="Hale W."/>
            <person name="Jakkamsetti A."/>
            <person name="Pham P."/>
            <person name="Ruth R."/>
            <person name="San Lucas F."/>
            <person name="Warren J."/>
            <person name="Zhang J."/>
            <person name="Zhao Z."/>
            <person name="Zhou C."/>
            <person name="Zhu D."/>
            <person name="Lee S."/>
            <person name="Bess C."/>
            <person name="Blankenburg K."/>
            <person name="Forbes L."/>
            <person name="Fu Q."/>
            <person name="Gubbala S."/>
            <person name="Hirani K."/>
            <person name="Jayaseelan J.C."/>
            <person name="Lara F."/>
            <person name="Munidasa M."/>
            <person name="Palculict T."/>
            <person name="Patil S."/>
            <person name="Pu L.-L."/>
            <person name="Saada N."/>
            <person name="Tang L."/>
            <person name="Weissenberger G."/>
            <person name="Zhu Y."/>
            <person name="Hemphill L."/>
            <person name="Shang Y."/>
            <person name="Youmans B."/>
            <person name="Ayvaz T."/>
            <person name="Ross M."/>
            <person name="Santibanez J."/>
            <person name="Aqrawi P."/>
            <person name="Gross S."/>
            <person name="Joshi V."/>
            <person name="Fowler G."/>
            <person name="Nazareth L."/>
            <person name="Reid J."/>
            <person name="Worley K."/>
            <person name="Petrosino J."/>
            <person name="Highlander S."/>
            <person name="Gibbs R."/>
        </authorList>
    </citation>
    <scope>NUCLEOTIDE SEQUENCE [LARGE SCALE GENOMIC DNA]</scope>
    <source>
        <strain evidence="1">ATCC 33269</strain>
    </source>
</reference>
<sequence length="86" mass="10198">MAHPDKETIYDERRAFENEFSPIFLLHYSISYRINCKNTSHEFALKGLNATNYREYSGHAYNLHTGAIEPRRLKTTVLNLLYRIDF</sequence>
<dbReference type="EMBL" id="AEPE02000003">
    <property type="protein sequence ID" value="EFZ37435.1"/>
    <property type="molecule type" value="Genomic_DNA"/>
</dbReference>
<dbReference type="AlphaFoldDB" id="E7RNZ2"/>
<gene>
    <name evidence="1" type="ORF">HMPREF0663_10893</name>
</gene>
<proteinExistence type="predicted"/>
<protein>
    <recommendedName>
        <fullName evidence="3">TonB-dependent receptor-like beta-barrel domain-containing protein</fullName>
    </recommendedName>
</protein>
<comment type="caution">
    <text evidence="1">The sequence shown here is derived from an EMBL/GenBank/DDBJ whole genome shotgun (WGS) entry which is preliminary data.</text>
</comment>